<accession>A0ABD1L526</accession>
<organism evidence="1 2">
    <name type="scientific">Flemingia macrophylla</name>
    <dbReference type="NCBI Taxonomy" id="520843"/>
    <lineage>
        <taxon>Eukaryota</taxon>
        <taxon>Viridiplantae</taxon>
        <taxon>Streptophyta</taxon>
        <taxon>Embryophyta</taxon>
        <taxon>Tracheophyta</taxon>
        <taxon>Spermatophyta</taxon>
        <taxon>Magnoliopsida</taxon>
        <taxon>eudicotyledons</taxon>
        <taxon>Gunneridae</taxon>
        <taxon>Pentapetalae</taxon>
        <taxon>rosids</taxon>
        <taxon>fabids</taxon>
        <taxon>Fabales</taxon>
        <taxon>Fabaceae</taxon>
        <taxon>Papilionoideae</taxon>
        <taxon>50 kb inversion clade</taxon>
        <taxon>NPAAA clade</taxon>
        <taxon>indigoferoid/millettioid clade</taxon>
        <taxon>Phaseoleae</taxon>
        <taxon>Flemingia</taxon>
    </lineage>
</organism>
<dbReference type="Pfam" id="PF03662">
    <property type="entry name" value="Glyco_hydro_79n"/>
    <property type="match status" value="1"/>
</dbReference>
<dbReference type="AlphaFoldDB" id="A0ABD1L526"/>
<gene>
    <name evidence="1" type="ORF">Fmac_032344</name>
</gene>
<keyword evidence="2" id="KW-1185">Reference proteome</keyword>
<dbReference type="Proteomes" id="UP001603857">
    <property type="component" value="Unassembled WGS sequence"/>
</dbReference>
<dbReference type="InterPro" id="IPR005199">
    <property type="entry name" value="Glyco_hydro_79"/>
</dbReference>
<evidence type="ECO:0000313" key="1">
    <source>
        <dbReference type="EMBL" id="KAL2318468.1"/>
    </source>
</evidence>
<proteinExistence type="predicted"/>
<evidence type="ECO:0000313" key="2">
    <source>
        <dbReference type="Proteomes" id="UP001603857"/>
    </source>
</evidence>
<comment type="caution">
    <text evidence="1">The sequence shown here is derived from an EMBL/GenBank/DDBJ whole genome shotgun (WGS) entry which is preliminary data.</text>
</comment>
<sequence>MYGREEAVKGIVLVHGKSYIRIIDSDFICATLDWWPPQKCVYGKCSCVTLLCSIWMRYQYFGVNFQEELIEKFEEAKGRSAGEVSIADLSGVLKLKKELCTAQALNESHVPDALLERLHKYA</sequence>
<name>A0ABD1L526_9FABA</name>
<dbReference type="EMBL" id="JBGMDY010000011">
    <property type="protein sequence ID" value="KAL2318468.1"/>
    <property type="molecule type" value="Genomic_DNA"/>
</dbReference>
<reference evidence="1 2" key="1">
    <citation type="submission" date="2024-08" db="EMBL/GenBank/DDBJ databases">
        <title>Insights into the chromosomal genome structure of Flemingia macrophylla.</title>
        <authorList>
            <person name="Ding Y."/>
            <person name="Zhao Y."/>
            <person name="Bi W."/>
            <person name="Wu M."/>
            <person name="Zhao G."/>
            <person name="Gong Y."/>
            <person name="Li W."/>
            <person name="Zhang P."/>
        </authorList>
    </citation>
    <scope>NUCLEOTIDE SEQUENCE [LARGE SCALE GENOMIC DNA]</scope>
    <source>
        <strain evidence="1">DYQJB</strain>
        <tissue evidence="1">Leaf</tissue>
    </source>
</reference>
<protein>
    <submittedName>
        <fullName evidence="1">Uncharacterized protein</fullName>
    </submittedName>
</protein>